<accession>A0A1I7W773</accession>
<keyword evidence="1" id="KW-1185">Reference proteome</keyword>
<evidence type="ECO:0000313" key="1">
    <source>
        <dbReference type="Proteomes" id="UP000095283"/>
    </source>
</evidence>
<reference evidence="2" key="1">
    <citation type="submission" date="2016-11" db="UniProtKB">
        <authorList>
            <consortium name="WormBaseParasite"/>
        </authorList>
    </citation>
    <scope>IDENTIFICATION</scope>
</reference>
<dbReference type="Proteomes" id="UP000095283">
    <property type="component" value="Unplaced"/>
</dbReference>
<proteinExistence type="predicted"/>
<sequence length="26" mass="3073">MAKLQYHGFLLCPMIYGIRKNVYLIS</sequence>
<evidence type="ECO:0000313" key="2">
    <source>
        <dbReference type="WBParaSite" id="Hba_00458"/>
    </source>
</evidence>
<name>A0A1I7W773_HETBA</name>
<dbReference type="AlphaFoldDB" id="A0A1I7W773"/>
<protein>
    <submittedName>
        <fullName evidence="2">Uncharacterized protein</fullName>
    </submittedName>
</protein>
<organism evidence="1 2">
    <name type="scientific">Heterorhabditis bacteriophora</name>
    <name type="common">Entomopathogenic nematode worm</name>
    <dbReference type="NCBI Taxonomy" id="37862"/>
    <lineage>
        <taxon>Eukaryota</taxon>
        <taxon>Metazoa</taxon>
        <taxon>Ecdysozoa</taxon>
        <taxon>Nematoda</taxon>
        <taxon>Chromadorea</taxon>
        <taxon>Rhabditida</taxon>
        <taxon>Rhabditina</taxon>
        <taxon>Rhabditomorpha</taxon>
        <taxon>Strongyloidea</taxon>
        <taxon>Heterorhabditidae</taxon>
        <taxon>Heterorhabditis</taxon>
    </lineage>
</organism>
<dbReference type="WBParaSite" id="Hba_00458">
    <property type="protein sequence ID" value="Hba_00458"/>
    <property type="gene ID" value="Hba_00458"/>
</dbReference>